<feature type="compositionally biased region" description="Polar residues" evidence="1">
    <location>
        <begin position="31"/>
        <end position="47"/>
    </location>
</feature>
<organism evidence="2 3">
    <name type="scientific">Lachancea meyersii CBS 8951</name>
    <dbReference type="NCBI Taxonomy" id="1266667"/>
    <lineage>
        <taxon>Eukaryota</taxon>
        <taxon>Fungi</taxon>
        <taxon>Dikarya</taxon>
        <taxon>Ascomycota</taxon>
        <taxon>Saccharomycotina</taxon>
        <taxon>Saccharomycetes</taxon>
        <taxon>Saccharomycetales</taxon>
        <taxon>Saccharomycetaceae</taxon>
        <taxon>Lachancea</taxon>
    </lineage>
</organism>
<evidence type="ECO:0000313" key="2">
    <source>
        <dbReference type="EMBL" id="SCU99690.1"/>
    </source>
</evidence>
<protein>
    <submittedName>
        <fullName evidence="2">LAME_0G04874g1_1</fullName>
    </submittedName>
</protein>
<dbReference type="EMBL" id="LT598484">
    <property type="protein sequence ID" value="SCU99690.1"/>
    <property type="molecule type" value="Genomic_DNA"/>
</dbReference>
<evidence type="ECO:0000256" key="1">
    <source>
        <dbReference type="SAM" id="MobiDB-lite"/>
    </source>
</evidence>
<dbReference type="SUPFAM" id="SSF53448">
    <property type="entry name" value="Nucleotide-diphospho-sugar transferases"/>
    <property type="match status" value="1"/>
</dbReference>
<proteinExistence type="predicted"/>
<evidence type="ECO:0000313" key="3">
    <source>
        <dbReference type="Proteomes" id="UP000191144"/>
    </source>
</evidence>
<dbReference type="Gene3D" id="3.90.550.10">
    <property type="entry name" value="Spore Coat Polysaccharide Biosynthesis Protein SpsA, Chain A"/>
    <property type="match status" value="1"/>
</dbReference>
<dbReference type="OrthoDB" id="2014201at2759"/>
<name>A0A1G4K712_9SACH</name>
<dbReference type="InterPro" id="IPR029044">
    <property type="entry name" value="Nucleotide-diphossugar_trans"/>
</dbReference>
<accession>A0A1G4K712</accession>
<gene>
    <name evidence="2" type="ORF">LAME_0G04874G</name>
</gene>
<dbReference type="AlphaFoldDB" id="A0A1G4K712"/>
<feature type="region of interest" description="Disordered" evidence="1">
    <location>
        <begin position="1"/>
        <end position="48"/>
    </location>
</feature>
<reference evidence="3" key="1">
    <citation type="submission" date="2016-03" db="EMBL/GenBank/DDBJ databases">
        <authorList>
            <person name="Devillers Hugo."/>
        </authorList>
    </citation>
    <scope>NUCLEOTIDE SEQUENCE [LARGE SCALE GENOMIC DNA]</scope>
</reference>
<dbReference type="Proteomes" id="UP000191144">
    <property type="component" value="Chromosome G"/>
</dbReference>
<sequence>MELPDDLASAVRKSWSEPVVPEGADSPIGTPRSTPRSSEGGSISVESDTPVDYQLLKHHYAITDDDRRGSVQGGVLDILGGLDPAVCPAAPQNTRRKSIEEVSKIRQWLNPRSSFSGVSPDEPNIAHGTAAHKCWVTAIESQDDYWPILVLQHSLMSCGSRYKLLVLYTEQNCTIATQLAHRGVEILKAAEVAPILVSSSPSSPAPTAATATSNATSDLPLSSRWFKLLPFVSLANAFDLVCYLSPRSIVLSNIDELLDSEVVSSEIDNETCVLLSNSVQPSPTVIVLRPNKEIEACIREYMTVYTDAEKNSKWAKLRNSDGAAVLRELFQDSWGIVASEYCYSGLDSVPAHAKLVECCTTQPWNASDNTSMLWKRACGQLNPEL</sequence>
<keyword evidence="3" id="KW-1185">Reference proteome</keyword>